<accession>A0A0A9HK78</accession>
<reference evidence="1" key="2">
    <citation type="journal article" date="2015" name="Data Brief">
        <title>Shoot transcriptome of the giant reed, Arundo donax.</title>
        <authorList>
            <person name="Barrero R.A."/>
            <person name="Guerrero F.D."/>
            <person name="Moolhuijzen P."/>
            <person name="Goolsby J.A."/>
            <person name="Tidwell J."/>
            <person name="Bellgard S.E."/>
            <person name="Bellgard M.I."/>
        </authorList>
    </citation>
    <scope>NUCLEOTIDE SEQUENCE</scope>
    <source>
        <tissue evidence="1">Shoot tissue taken approximately 20 cm above the soil surface</tissue>
    </source>
</reference>
<reference evidence="1" key="1">
    <citation type="submission" date="2014-09" db="EMBL/GenBank/DDBJ databases">
        <authorList>
            <person name="Magalhaes I.L.F."/>
            <person name="Oliveira U."/>
            <person name="Santos F.R."/>
            <person name="Vidigal T.H.D.A."/>
            <person name="Brescovit A.D."/>
            <person name="Santos A.J."/>
        </authorList>
    </citation>
    <scope>NUCLEOTIDE SEQUENCE</scope>
    <source>
        <tissue evidence="1">Shoot tissue taken approximately 20 cm above the soil surface</tissue>
    </source>
</reference>
<evidence type="ECO:0000313" key="1">
    <source>
        <dbReference type="EMBL" id="JAE33308.1"/>
    </source>
</evidence>
<organism evidence="1">
    <name type="scientific">Arundo donax</name>
    <name type="common">Giant reed</name>
    <name type="synonym">Donax arundinaceus</name>
    <dbReference type="NCBI Taxonomy" id="35708"/>
    <lineage>
        <taxon>Eukaryota</taxon>
        <taxon>Viridiplantae</taxon>
        <taxon>Streptophyta</taxon>
        <taxon>Embryophyta</taxon>
        <taxon>Tracheophyta</taxon>
        <taxon>Spermatophyta</taxon>
        <taxon>Magnoliopsida</taxon>
        <taxon>Liliopsida</taxon>
        <taxon>Poales</taxon>
        <taxon>Poaceae</taxon>
        <taxon>PACMAD clade</taxon>
        <taxon>Arundinoideae</taxon>
        <taxon>Arundineae</taxon>
        <taxon>Arundo</taxon>
    </lineage>
</organism>
<sequence length="12" mass="1546">MSRRRFEVGNFF</sequence>
<name>A0A0A9HK78_ARUDO</name>
<dbReference type="EMBL" id="GBRH01164588">
    <property type="protein sequence ID" value="JAE33308.1"/>
    <property type="molecule type" value="Transcribed_RNA"/>
</dbReference>
<proteinExistence type="predicted"/>
<protein>
    <submittedName>
        <fullName evidence="1">Uncharacterized protein</fullName>
    </submittedName>
</protein>